<reference evidence="1" key="1">
    <citation type="journal article" date="2014" name="Front. Microbiol.">
        <title>High frequency of phylogenetically diverse reductive dehalogenase-homologous genes in deep subseafloor sedimentary metagenomes.</title>
        <authorList>
            <person name="Kawai M."/>
            <person name="Futagami T."/>
            <person name="Toyoda A."/>
            <person name="Takaki Y."/>
            <person name="Nishi S."/>
            <person name="Hori S."/>
            <person name="Arai W."/>
            <person name="Tsubouchi T."/>
            <person name="Morono Y."/>
            <person name="Uchiyama I."/>
            <person name="Ito T."/>
            <person name="Fujiyama A."/>
            <person name="Inagaki F."/>
            <person name="Takami H."/>
        </authorList>
    </citation>
    <scope>NUCLEOTIDE SEQUENCE</scope>
    <source>
        <strain evidence="1">Expedition CK06-06</strain>
    </source>
</reference>
<feature type="non-terminal residue" evidence="1">
    <location>
        <position position="1"/>
    </location>
</feature>
<name>X1QZJ2_9ZZZZ</name>
<dbReference type="EMBL" id="BARV01034022">
    <property type="protein sequence ID" value="GAI56275.1"/>
    <property type="molecule type" value="Genomic_DNA"/>
</dbReference>
<dbReference type="AlphaFoldDB" id="X1QZJ2"/>
<gene>
    <name evidence="1" type="ORF">S06H3_53370</name>
</gene>
<organism evidence="1">
    <name type="scientific">marine sediment metagenome</name>
    <dbReference type="NCBI Taxonomy" id="412755"/>
    <lineage>
        <taxon>unclassified sequences</taxon>
        <taxon>metagenomes</taxon>
        <taxon>ecological metagenomes</taxon>
    </lineage>
</organism>
<evidence type="ECO:0000313" key="1">
    <source>
        <dbReference type="EMBL" id="GAI56275.1"/>
    </source>
</evidence>
<comment type="caution">
    <text evidence="1">The sequence shown here is derived from an EMBL/GenBank/DDBJ whole genome shotgun (WGS) entry which is preliminary data.</text>
</comment>
<feature type="non-terminal residue" evidence="1">
    <location>
        <position position="245"/>
    </location>
</feature>
<sequence>RITHFEFETNTSKKVGHRNAPVKLVAYLKDNMGEVPSITIRGNTYYYQVTFYWDKKWTITDPLRYRVGPPRTMDGAIGEVSINYVVKWDETLGPHNVTCRFPGDDYYTSIQQTDIYYIKANVYLKFPDDEDFKRFRGQSINIQAQLRIVPEESVEDKDLGDPISDENITVFWDGTQIVNRRTEFDATYGANYIVPWTQPLGDVPVMFVYQGQSIYEPLTFTVKFTIISETFIILMGQEVSKGDWG</sequence>
<accession>X1QZJ2</accession>
<proteinExistence type="predicted"/>
<protein>
    <submittedName>
        <fullName evidence="1">Uncharacterized protein</fullName>
    </submittedName>
</protein>